<evidence type="ECO:0000313" key="5">
    <source>
        <dbReference type="Proteomes" id="UP000198607"/>
    </source>
</evidence>
<dbReference type="OrthoDB" id="9801841at2"/>
<dbReference type="Proteomes" id="UP000198607">
    <property type="component" value="Unassembled WGS sequence"/>
</dbReference>
<evidence type="ECO:0000259" key="2">
    <source>
        <dbReference type="Pfam" id="PF00656"/>
    </source>
</evidence>
<keyword evidence="5" id="KW-1185">Reference proteome</keyword>
<dbReference type="AlphaFoldDB" id="A0A1G8A6K9"/>
<organism evidence="4 5">
    <name type="scientific">Propionivibrio dicarboxylicus</name>
    <dbReference type="NCBI Taxonomy" id="83767"/>
    <lineage>
        <taxon>Bacteria</taxon>
        <taxon>Pseudomonadati</taxon>
        <taxon>Pseudomonadota</taxon>
        <taxon>Betaproteobacteria</taxon>
        <taxon>Rhodocyclales</taxon>
        <taxon>Rhodocyclaceae</taxon>
        <taxon>Propionivibrio</taxon>
    </lineage>
</organism>
<accession>A0A1G8A6K9</accession>
<dbReference type="InterPro" id="IPR025493">
    <property type="entry name" value="DUF4384"/>
</dbReference>
<dbReference type="GO" id="GO:0004197">
    <property type="term" value="F:cysteine-type endopeptidase activity"/>
    <property type="evidence" value="ECO:0007669"/>
    <property type="project" value="InterPro"/>
</dbReference>
<keyword evidence="1" id="KW-0732">Signal</keyword>
<evidence type="ECO:0000259" key="3">
    <source>
        <dbReference type="Pfam" id="PF14326"/>
    </source>
</evidence>
<name>A0A1G8A6K9_9RHOO</name>
<dbReference type="RefSeq" id="WP_091935603.1">
    <property type="nucleotide sequence ID" value="NZ_FNCY01000004.1"/>
</dbReference>
<feature type="signal peptide" evidence="1">
    <location>
        <begin position="1"/>
        <end position="25"/>
    </location>
</feature>
<feature type="domain" description="Peptidase C14 caspase" evidence="2">
    <location>
        <begin position="35"/>
        <end position="257"/>
    </location>
</feature>
<gene>
    <name evidence="4" type="ORF">SAMN05660652_01298</name>
</gene>
<dbReference type="GO" id="GO:0006508">
    <property type="term" value="P:proteolysis"/>
    <property type="evidence" value="ECO:0007669"/>
    <property type="project" value="InterPro"/>
</dbReference>
<dbReference type="PROSITE" id="PS00018">
    <property type="entry name" value="EF_HAND_1"/>
    <property type="match status" value="1"/>
</dbReference>
<dbReference type="PANTHER" id="PTHR48104">
    <property type="entry name" value="METACASPASE-4"/>
    <property type="match status" value="1"/>
</dbReference>
<dbReference type="InterPro" id="IPR050452">
    <property type="entry name" value="Metacaspase"/>
</dbReference>
<dbReference type="InterPro" id="IPR029030">
    <property type="entry name" value="Caspase-like_dom_sf"/>
</dbReference>
<dbReference type="Gene3D" id="3.40.50.1460">
    <property type="match status" value="1"/>
</dbReference>
<dbReference type="STRING" id="83767.SAMN05660652_01298"/>
<feature type="chain" id="PRO_5011707036" evidence="1">
    <location>
        <begin position="26"/>
        <end position="506"/>
    </location>
</feature>
<feature type="domain" description="DUF4384" evidence="3">
    <location>
        <begin position="374"/>
        <end position="453"/>
    </location>
</feature>
<sequence>MQITLHRLIAAIAAIALVCPVFALAQGNPPPRVGRHALIIAIGQYGPKEIPRLEGVRFDVTNARKMARAMAVPDENIVYLRDGQATADAIRAAIAGLERRIVAGDRVFIYYSGHGTRWLDASSPQNYCVEGLLASDGRPLSNQELGGMLKRLAQKTDKLFVFYDACFSGGVATAPFSTRSLQHNGRRLTPKFTPVGAPESCSKPSNFSTRSLALVMREQGNTPDNVVHIAAARPDEVSFDNPDQGGFATVAWSDCLFGEARDIDGSGAVTVSEVTQCAQNRLNKDLVSWPGITGQNMVIGGNADFVPSWIAAEAKPAASAPAVAVASAASAPPAVPLAPTPPVVSVKPSRVLEEIYMQRDAARAMRVDVPKSTLKIGVDAFEMSITANRDGYLYLVMAGSDNDSLYLLYPNALDEQNAIEAGETRRLPRPGWAFRAGGPAGEDTILVMLTDTPRDLSRLRAVKEGPFLKSLRDAQGNSLLQQTIVLSGKAGSDAFGAALIRIGEMP</sequence>
<reference evidence="4 5" key="1">
    <citation type="submission" date="2016-10" db="EMBL/GenBank/DDBJ databases">
        <authorList>
            <person name="de Groot N.N."/>
        </authorList>
    </citation>
    <scope>NUCLEOTIDE SEQUENCE [LARGE SCALE GENOMIC DNA]</scope>
    <source>
        <strain evidence="4 5">DSM 5885</strain>
    </source>
</reference>
<dbReference type="Pfam" id="PF14326">
    <property type="entry name" value="DUF4384"/>
    <property type="match status" value="1"/>
</dbReference>
<dbReference type="GO" id="GO:0005737">
    <property type="term" value="C:cytoplasm"/>
    <property type="evidence" value="ECO:0007669"/>
    <property type="project" value="TreeGrafter"/>
</dbReference>
<proteinExistence type="predicted"/>
<dbReference type="InterPro" id="IPR018247">
    <property type="entry name" value="EF_Hand_1_Ca_BS"/>
</dbReference>
<evidence type="ECO:0000256" key="1">
    <source>
        <dbReference type="SAM" id="SignalP"/>
    </source>
</evidence>
<dbReference type="Pfam" id="PF00656">
    <property type="entry name" value="Peptidase_C14"/>
    <property type="match status" value="1"/>
</dbReference>
<protein>
    <submittedName>
        <fullName evidence="4">Caspase domain-containing protein</fullName>
    </submittedName>
</protein>
<dbReference type="SUPFAM" id="SSF52129">
    <property type="entry name" value="Caspase-like"/>
    <property type="match status" value="1"/>
</dbReference>
<dbReference type="InterPro" id="IPR011600">
    <property type="entry name" value="Pept_C14_caspase"/>
</dbReference>
<dbReference type="EMBL" id="FNCY01000004">
    <property type="protein sequence ID" value="SDH16582.1"/>
    <property type="molecule type" value="Genomic_DNA"/>
</dbReference>
<dbReference type="PANTHER" id="PTHR48104:SF30">
    <property type="entry name" value="METACASPASE-1"/>
    <property type="match status" value="1"/>
</dbReference>
<evidence type="ECO:0000313" key="4">
    <source>
        <dbReference type="EMBL" id="SDH16582.1"/>
    </source>
</evidence>